<evidence type="ECO:0000313" key="2">
    <source>
        <dbReference type="EMBL" id="QKD00458.1"/>
    </source>
</evidence>
<accession>A0A6M7WL09</accession>
<dbReference type="Proteomes" id="UP000503017">
    <property type="component" value="Chromosome"/>
</dbReference>
<gene>
    <name evidence="2" type="ORF">EB235_02390</name>
</gene>
<dbReference type="AlphaFoldDB" id="A0A6M7WL09"/>
<evidence type="ECO:0000256" key="1">
    <source>
        <dbReference type="SAM" id="MobiDB-lite"/>
    </source>
</evidence>
<evidence type="ECO:0000313" key="3">
    <source>
        <dbReference type="Proteomes" id="UP000503017"/>
    </source>
</evidence>
<organism evidence="2 3">
    <name type="scientific">Mesorhizobium loti R88b</name>
    <dbReference type="NCBI Taxonomy" id="935548"/>
    <lineage>
        <taxon>Bacteria</taxon>
        <taxon>Pseudomonadati</taxon>
        <taxon>Pseudomonadota</taxon>
        <taxon>Alphaproteobacteria</taxon>
        <taxon>Hyphomicrobiales</taxon>
        <taxon>Phyllobacteriaceae</taxon>
        <taxon>Mesorhizobium</taxon>
    </lineage>
</organism>
<dbReference type="EMBL" id="CP033367">
    <property type="protein sequence ID" value="QKD00458.1"/>
    <property type="molecule type" value="Genomic_DNA"/>
</dbReference>
<name>A0A6M7WL09_RHILI</name>
<feature type="compositionally biased region" description="Polar residues" evidence="1">
    <location>
        <begin position="84"/>
        <end position="94"/>
    </location>
</feature>
<feature type="region of interest" description="Disordered" evidence="1">
    <location>
        <begin position="64"/>
        <end position="94"/>
    </location>
</feature>
<protein>
    <submittedName>
        <fullName evidence="2">Uncharacterized protein</fullName>
    </submittedName>
</protein>
<reference evidence="2 3" key="1">
    <citation type="submission" date="2018-10" db="EMBL/GenBank/DDBJ databases">
        <authorList>
            <person name="Perry B.J."/>
            <person name="Sullivan J.T."/>
            <person name="Murphy R.J.T."/>
            <person name="Ramsay J.P."/>
            <person name="Ronson C.W."/>
        </authorList>
    </citation>
    <scope>NUCLEOTIDE SEQUENCE [LARGE SCALE GENOMIC DNA]</scope>
    <source>
        <strain evidence="2 3">R88b</strain>
    </source>
</reference>
<sequence>MNFWMHRLFEVRGKQGRQQRCSQIDVVRFDCAGPDRCSCGCHLDGTEPARAGFADGRHRTLRLRRSDEQEDGVEHGAGLDQAGKSPTLSGRSVE</sequence>
<proteinExistence type="predicted"/>